<dbReference type="Proteomes" id="UP001596022">
    <property type="component" value="Unassembled WGS sequence"/>
</dbReference>
<evidence type="ECO:0000256" key="10">
    <source>
        <dbReference type="RuleBase" id="RU000579"/>
    </source>
</evidence>
<evidence type="ECO:0000259" key="13">
    <source>
        <dbReference type="Pfam" id="PF00742"/>
    </source>
</evidence>
<keyword evidence="16" id="KW-1185">Reference proteome</keyword>
<accession>A0ABV9GM82</accession>
<gene>
    <name evidence="15" type="ORF">ACFO4N_06655</name>
</gene>
<comment type="pathway">
    <text evidence="1 10">Amino-acid biosynthesis; L-threonine biosynthesis; L-threonine from L-aspartate: step 3/5.</text>
</comment>
<protein>
    <recommendedName>
        <fullName evidence="5 10">Homoserine dehydrogenase</fullName>
        <ecNumber evidence="4 10">1.1.1.3</ecNumber>
    </recommendedName>
</protein>
<dbReference type="EC" id="1.1.1.3" evidence="4 10"/>
<evidence type="ECO:0000313" key="15">
    <source>
        <dbReference type="EMBL" id="MFC4618411.1"/>
    </source>
</evidence>
<feature type="region of interest" description="Disordered" evidence="12">
    <location>
        <begin position="322"/>
        <end position="341"/>
    </location>
</feature>
<dbReference type="EMBL" id="JBHSFW010000001">
    <property type="protein sequence ID" value="MFC4618411.1"/>
    <property type="molecule type" value="Genomic_DNA"/>
</dbReference>
<dbReference type="Pfam" id="PF00742">
    <property type="entry name" value="Homoserine_dh"/>
    <property type="match status" value="1"/>
</dbReference>
<dbReference type="InterPro" id="IPR022697">
    <property type="entry name" value="HDH_short"/>
</dbReference>
<dbReference type="NCBIfam" id="NF004976">
    <property type="entry name" value="PRK06349.1"/>
    <property type="match status" value="1"/>
</dbReference>
<evidence type="ECO:0000256" key="8">
    <source>
        <dbReference type="ARBA" id="ARBA00023002"/>
    </source>
</evidence>
<name>A0ABV9GM82_9BACL</name>
<comment type="pathway">
    <text evidence="2 10">Amino-acid biosynthesis; L-methionine biosynthesis via de novo pathway; L-homoserine from L-aspartate: step 3/3.</text>
</comment>
<feature type="domain" description="Aspartate/homoserine dehydrogenase NAD-binding" evidence="14">
    <location>
        <begin position="9"/>
        <end position="111"/>
    </location>
</feature>
<comment type="similarity">
    <text evidence="3 11">Belongs to the homoserine dehydrogenase family.</text>
</comment>
<reference evidence="16" key="1">
    <citation type="journal article" date="2019" name="Int. J. Syst. Evol. Microbiol.">
        <title>The Global Catalogue of Microorganisms (GCM) 10K type strain sequencing project: providing services to taxonomists for standard genome sequencing and annotation.</title>
        <authorList>
            <consortium name="The Broad Institute Genomics Platform"/>
            <consortium name="The Broad Institute Genome Sequencing Center for Infectious Disease"/>
            <person name="Wu L."/>
            <person name="Ma J."/>
        </authorList>
    </citation>
    <scope>NUCLEOTIDE SEQUENCE [LARGE SCALE GENOMIC DNA]</scope>
    <source>
        <strain evidence="16">CGMCC 1.16306</strain>
    </source>
</reference>
<keyword evidence="8 10" id="KW-0560">Oxidoreductase</keyword>
<dbReference type="InterPro" id="IPR019811">
    <property type="entry name" value="HDH_CS"/>
</dbReference>
<comment type="catalytic activity">
    <reaction evidence="10">
        <text>L-homoserine + NADP(+) = L-aspartate 4-semialdehyde + NADPH + H(+)</text>
        <dbReference type="Rhea" id="RHEA:15761"/>
        <dbReference type="ChEBI" id="CHEBI:15378"/>
        <dbReference type="ChEBI" id="CHEBI:57476"/>
        <dbReference type="ChEBI" id="CHEBI:57783"/>
        <dbReference type="ChEBI" id="CHEBI:58349"/>
        <dbReference type="ChEBI" id="CHEBI:537519"/>
        <dbReference type="EC" id="1.1.1.3"/>
    </reaction>
</comment>
<dbReference type="SUPFAM" id="SSF55347">
    <property type="entry name" value="Glyceraldehyde-3-phosphate dehydrogenase-like, C-terminal domain"/>
    <property type="match status" value="1"/>
</dbReference>
<evidence type="ECO:0000256" key="12">
    <source>
        <dbReference type="SAM" id="MobiDB-lite"/>
    </source>
</evidence>
<dbReference type="PANTHER" id="PTHR43331:SF1">
    <property type="entry name" value="HOMOSERINE DEHYDROGENASE"/>
    <property type="match status" value="1"/>
</dbReference>
<dbReference type="Gene3D" id="3.40.50.720">
    <property type="entry name" value="NAD(P)-binding Rossmann-like Domain"/>
    <property type="match status" value="1"/>
</dbReference>
<evidence type="ECO:0000256" key="7">
    <source>
        <dbReference type="ARBA" id="ARBA00022697"/>
    </source>
</evidence>
<dbReference type="PIRSF" id="PIRSF036497">
    <property type="entry name" value="HDH_short"/>
    <property type="match status" value="1"/>
</dbReference>
<evidence type="ECO:0000313" key="16">
    <source>
        <dbReference type="Proteomes" id="UP001596022"/>
    </source>
</evidence>
<dbReference type="RefSeq" id="WP_376845400.1">
    <property type="nucleotide sequence ID" value="NZ_JBHSFW010000001.1"/>
</dbReference>
<dbReference type="Pfam" id="PF03447">
    <property type="entry name" value="NAD_binding_3"/>
    <property type="match status" value="1"/>
</dbReference>
<comment type="caution">
    <text evidence="15">The sequence shown here is derived from an EMBL/GenBank/DDBJ whole genome shotgun (WGS) entry which is preliminary data.</text>
</comment>
<proteinExistence type="inferred from homology"/>
<evidence type="ECO:0000256" key="6">
    <source>
        <dbReference type="ARBA" id="ARBA00022605"/>
    </source>
</evidence>
<organism evidence="15 16">
    <name type="scientific">Camelliibacillus cellulosilyticus</name>
    <dbReference type="NCBI Taxonomy" id="2174486"/>
    <lineage>
        <taxon>Bacteria</taxon>
        <taxon>Bacillati</taxon>
        <taxon>Bacillota</taxon>
        <taxon>Bacilli</taxon>
        <taxon>Bacillales</taxon>
        <taxon>Sporolactobacillaceae</taxon>
        <taxon>Camelliibacillus</taxon>
    </lineage>
</organism>
<sequence length="341" mass="36650">MAIKAALLGFGTVGSAVYRLLDERANEIEQLIGEKINVTHVVIKNQEKTRAIKDDTIITTDFFNVLETADIDVVIEAIVGIEPALTYLCHSLKKGIPVVTANKALFSQKADVLKSAADGRAPIGFEATVAGGVPIIRTLTDLLTVNRVSKVEGILNGTANFILTDMRVNGRAFNDSLKLAQEKGYAEANPESDILGIDAFYKLMILCDTVFGEQPDWEKVGRQGIDQVQLSDLREAEKAGKRLKLIAHAERAACGEIQAQVIPTFVTSSHPLYGVEGVDNAITVHTDLLGELTLKGPGAGGNPTGSAMIEDLVRLFAGQRIDRTGDNTKPEHPVLVGGRGR</sequence>
<dbReference type="InterPro" id="IPR005106">
    <property type="entry name" value="Asp/hSer_DH_NAD-bd"/>
</dbReference>
<evidence type="ECO:0000256" key="2">
    <source>
        <dbReference type="ARBA" id="ARBA00005062"/>
    </source>
</evidence>
<evidence type="ECO:0000256" key="5">
    <source>
        <dbReference type="ARBA" id="ARBA00013376"/>
    </source>
</evidence>
<dbReference type="PROSITE" id="PS01042">
    <property type="entry name" value="HOMOSER_DHGENASE"/>
    <property type="match status" value="1"/>
</dbReference>
<dbReference type="InterPro" id="IPR036291">
    <property type="entry name" value="NAD(P)-bd_dom_sf"/>
</dbReference>
<evidence type="ECO:0000256" key="3">
    <source>
        <dbReference type="ARBA" id="ARBA00006753"/>
    </source>
</evidence>
<keyword evidence="10" id="KW-0521">NADP</keyword>
<dbReference type="PANTHER" id="PTHR43331">
    <property type="entry name" value="HOMOSERINE DEHYDROGENASE"/>
    <property type="match status" value="1"/>
</dbReference>
<evidence type="ECO:0000256" key="9">
    <source>
        <dbReference type="ARBA" id="ARBA00023167"/>
    </source>
</evidence>
<feature type="domain" description="Homoserine dehydrogenase catalytic" evidence="13">
    <location>
        <begin position="134"/>
        <end position="313"/>
    </location>
</feature>
<evidence type="ECO:0000256" key="1">
    <source>
        <dbReference type="ARBA" id="ARBA00005056"/>
    </source>
</evidence>
<dbReference type="SUPFAM" id="SSF51735">
    <property type="entry name" value="NAD(P)-binding Rossmann-fold domains"/>
    <property type="match status" value="1"/>
</dbReference>
<dbReference type="InterPro" id="IPR001342">
    <property type="entry name" value="HDH_cat"/>
</dbReference>
<evidence type="ECO:0000256" key="4">
    <source>
        <dbReference type="ARBA" id="ARBA00013213"/>
    </source>
</evidence>
<feature type="compositionally biased region" description="Basic and acidic residues" evidence="12">
    <location>
        <begin position="322"/>
        <end position="332"/>
    </location>
</feature>
<evidence type="ECO:0000259" key="14">
    <source>
        <dbReference type="Pfam" id="PF03447"/>
    </source>
</evidence>
<dbReference type="Gene3D" id="3.30.360.10">
    <property type="entry name" value="Dihydrodipicolinate Reductase, domain 2"/>
    <property type="match status" value="1"/>
</dbReference>
<keyword evidence="9 10" id="KW-0486">Methionine biosynthesis</keyword>
<keyword evidence="7 10" id="KW-0791">Threonine biosynthesis</keyword>
<keyword evidence="6 10" id="KW-0028">Amino-acid biosynthesis</keyword>
<evidence type="ECO:0000256" key="11">
    <source>
        <dbReference type="RuleBase" id="RU004171"/>
    </source>
</evidence>